<dbReference type="AlphaFoldDB" id="A0A1A6C1A8"/>
<organism evidence="4 5">
    <name type="scientific">Acidihalobacter prosperus</name>
    <dbReference type="NCBI Taxonomy" id="160660"/>
    <lineage>
        <taxon>Bacteria</taxon>
        <taxon>Pseudomonadati</taxon>
        <taxon>Pseudomonadota</taxon>
        <taxon>Gammaproteobacteria</taxon>
        <taxon>Chromatiales</taxon>
        <taxon>Ectothiorhodospiraceae</taxon>
        <taxon>Acidihalobacter</taxon>
    </lineage>
</organism>
<evidence type="ECO:0000313" key="4">
    <source>
        <dbReference type="EMBL" id="OBS08334.1"/>
    </source>
</evidence>
<evidence type="ECO:0008006" key="6">
    <source>
        <dbReference type="Google" id="ProtNLM"/>
    </source>
</evidence>
<evidence type="ECO:0000256" key="2">
    <source>
        <dbReference type="ARBA" id="ARBA00022729"/>
    </source>
</evidence>
<feature type="chain" id="PRO_5008343192" description="ABC transporter" evidence="3">
    <location>
        <begin position="28"/>
        <end position="254"/>
    </location>
</feature>
<dbReference type="Pfam" id="PF04333">
    <property type="entry name" value="MlaA"/>
    <property type="match status" value="1"/>
</dbReference>
<dbReference type="PRINTS" id="PR01805">
    <property type="entry name" value="VACJLIPOPROT"/>
</dbReference>
<comment type="similarity">
    <text evidence="1">Belongs to the MlaA family.</text>
</comment>
<proteinExistence type="inferred from homology"/>
<keyword evidence="2 3" id="KW-0732">Signal</keyword>
<dbReference type="PANTHER" id="PTHR30035">
    <property type="entry name" value="LIPOPROTEIN VACJ-RELATED"/>
    <property type="match status" value="1"/>
</dbReference>
<accession>A0A1A6C1A8</accession>
<dbReference type="PROSITE" id="PS51257">
    <property type="entry name" value="PROKAR_LIPOPROTEIN"/>
    <property type="match status" value="1"/>
</dbReference>
<feature type="signal peptide" evidence="3">
    <location>
        <begin position="1"/>
        <end position="27"/>
    </location>
</feature>
<dbReference type="GO" id="GO:0016020">
    <property type="term" value="C:membrane"/>
    <property type="evidence" value="ECO:0007669"/>
    <property type="project" value="InterPro"/>
</dbReference>
<comment type="caution">
    <text evidence="4">The sequence shown here is derived from an EMBL/GenBank/DDBJ whole genome shotgun (WGS) entry which is preliminary data.</text>
</comment>
<reference evidence="4 5" key="1">
    <citation type="journal article" date="2014" name="Genome Announc.">
        <title>Draft Genome Sequence of the Iron-Oxidizing, Acidophilic, and Halotolerant 'Thiobacillus prosperus' Type Strain DSM 5130.</title>
        <authorList>
            <person name="Ossandon F.J."/>
            <person name="Cardenas J.P."/>
            <person name="Corbett M."/>
            <person name="Quatrini R."/>
            <person name="Holmes D.S."/>
            <person name="Watkin E."/>
        </authorList>
    </citation>
    <scope>NUCLEOTIDE SEQUENCE [LARGE SCALE GENOMIC DNA]</scope>
    <source>
        <strain evidence="4 5">DSM 5130</strain>
    </source>
</reference>
<evidence type="ECO:0000313" key="5">
    <source>
        <dbReference type="Proteomes" id="UP000029273"/>
    </source>
</evidence>
<evidence type="ECO:0000256" key="3">
    <source>
        <dbReference type="SAM" id="SignalP"/>
    </source>
</evidence>
<name>A0A1A6C1A8_9GAMM</name>
<gene>
    <name evidence="4" type="ORF">Thpro_022584</name>
</gene>
<dbReference type="PANTHER" id="PTHR30035:SF3">
    <property type="entry name" value="INTERMEMBRANE PHOSPHOLIPID TRANSPORT SYSTEM LIPOPROTEIN MLAA"/>
    <property type="match status" value="1"/>
</dbReference>
<dbReference type="Proteomes" id="UP000029273">
    <property type="component" value="Unassembled WGS sequence"/>
</dbReference>
<keyword evidence="5" id="KW-1185">Reference proteome</keyword>
<dbReference type="EMBL" id="JQSG02000006">
    <property type="protein sequence ID" value="OBS08334.1"/>
    <property type="molecule type" value="Genomic_DNA"/>
</dbReference>
<protein>
    <recommendedName>
        <fullName evidence="6">ABC transporter</fullName>
    </recommendedName>
</protein>
<dbReference type="GO" id="GO:0120010">
    <property type="term" value="P:intermembrane phospholipid transfer"/>
    <property type="evidence" value="ECO:0007669"/>
    <property type="project" value="TreeGrafter"/>
</dbReference>
<sequence>MRDMKRLAHWAVMLLLPVLGGCATTQAGGQDTGALSGYNHAMFRFNMVMDKAVLRPVAKGYVAVTPRPVRHRVANFFSNLGDVPVTVNALLQFKLGQAARDLTRLVFNSTFGLFGLFDVASGWGLPQHEDDLGMTLARWGVPQGPYIILPFFGPSTLRNSLSPLVDGVYLNPLYYYPDTAVQWSATALKVTEQRAQLLPLDSSLDQAYDPYTFLRNAYLQHRRYVLEQNNPKPVGQKPALTPLQQQLLEMQGGQ</sequence>
<dbReference type="OrthoDB" id="9785326at2"/>
<dbReference type="InterPro" id="IPR007428">
    <property type="entry name" value="MlaA"/>
</dbReference>
<dbReference type="STRING" id="160660.BJI67_15250"/>
<evidence type="ECO:0000256" key="1">
    <source>
        <dbReference type="ARBA" id="ARBA00010634"/>
    </source>
</evidence>